<name>A0A1A8WL76_PLAOA</name>
<gene>
    <name evidence="1" type="ORF">POVCU2_0071610</name>
</gene>
<dbReference type="Proteomes" id="UP000078560">
    <property type="component" value="Unassembled WGS sequence"/>
</dbReference>
<organism evidence="1 2">
    <name type="scientific">Plasmodium ovale curtisi</name>
    <dbReference type="NCBI Taxonomy" id="864141"/>
    <lineage>
        <taxon>Eukaryota</taxon>
        <taxon>Sar</taxon>
        <taxon>Alveolata</taxon>
        <taxon>Apicomplexa</taxon>
        <taxon>Aconoidasida</taxon>
        <taxon>Haemosporida</taxon>
        <taxon>Plasmodiidae</taxon>
        <taxon>Plasmodium</taxon>
        <taxon>Plasmodium (Plasmodium)</taxon>
    </lineage>
</organism>
<proteinExistence type="predicted"/>
<reference evidence="2" key="1">
    <citation type="submission" date="2016-05" db="EMBL/GenBank/DDBJ databases">
        <authorList>
            <person name="Naeem Raeece"/>
        </authorList>
    </citation>
    <scope>NUCLEOTIDE SEQUENCE [LARGE SCALE GENOMIC DNA]</scope>
</reference>
<protein>
    <submittedName>
        <fullName evidence="1">Uncharacterized protein</fullName>
    </submittedName>
</protein>
<dbReference type="EMBL" id="FLQU01001207">
    <property type="protein sequence ID" value="SBS92036.1"/>
    <property type="molecule type" value="Genomic_DNA"/>
</dbReference>
<feature type="non-terminal residue" evidence="1">
    <location>
        <position position="1"/>
    </location>
</feature>
<dbReference type="AlphaFoldDB" id="A0A1A8WL76"/>
<accession>A0A1A8WL76</accession>
<evidence type="ECO:0000313" key="2">
    <source>
        <dbReference type="Proteomes" id="UP000078560"/>
    </source>
</evidence>
<sequence>LLLTTSDIFTAQCAENGEHNAPHIHTLMIPLNEKPFFYRGLTVHCMVEGIEPAKISIIWNKRKHIYNTAVCGNSSYSYQASTVIVICCANDCPIRPCHGYYHCNGHYHMASFTSRCCDFQHLLGHIDMQSFTKSNSEETSSSGIGIDMCTFPLKGWKGVHSNVRHRHGLGKRVTPRGSNNHNGHVQNYFYKNNFLQRDVTGEWVRIEDSYYASHHAQFDVVDIFRMICQHHAPNMFSSLLFPPHQIYCNSQNFRTLKRWEKKLSLVMYCTYPTPTLRDMEGILILDVSNMANVLNLLENAHLF</sequence>
<evidence type="ECO:0000313" key="1">
    <source>
        <dbReference type="EMBL" id="SBS92036.1"/>
    </source>
</evidence>